<name>A0A317PVC8_9HYPH</name>
<proteinExistence type="predicted"/>
<dbReference type="EMBL" id="QGTR01000001">
    <property type="protein sequence ID" value="PWW03380.1"/>
    <property type="molecule type" value="Genomic_DNA"/>
</dbReference>
<dbReference type="RefSeq" id="WP_110029954.1">
    <property type="nucleotide sequence ID" value="NZ_QGTR01000001.1"/>
</dbReference>
<dbReference type="OrthoDB" id="5289737at2"/>
<gene>
    <name evidence="1" type="ORF">DFR52_10160</name>
</gene>
<dbReference type="Proteomes" id="UP000246352">
    <property type="component" value="Unassembled WGS sequence"/>
</dbReference>
<protein>
    <submittedName>
        <fullName evidence="1">Uncharacterized protein</fullName>
    </submittedName>
</protein>
<organism evidence="1 2">
    <name type="scientific">Hoeflea marina</name>
    <dbReference type="NCBI Taxonomy" id="274592"/>
    <lineage>
        <taxon>Bacteria</taxon>
        <taxon>Pseudomonadati</taxon>
        <taxon>Pseudomonadota</taxon>
        <taxon>Alphaproteobacteria</taxon>
        <taxon>Hyphomicrobiales</taxon>
        <taxon>Rhizobiaceae</taxon>
        <taxon>Hoeflea</taxon>
    </lineage>
</organism>
<sequence length="120" mass="13284">MRDSTFWLAFACWSTGGSVRDLLVKQRRQLVNMIRGLMVEFGINIPQGVVRALGLARQIAAKEAEPDLPAMAKQILGLLCGQVIDAHARLQEIDRAIIALQRTDELARRLTTSLPAFQTA</sequence>
<accession>A0A317PVC8</accession>
<evidence type="ECO:0000313" key="2">
    <source>
        <dbReference type="Proteomes" id="UP000246352"/>
    </source>
</evidence>
<keyword evidence="2" id="KW-1185">Reference proteome</keyword>
<comment type="caution">
    <text evidence="1">The sequence shown here is derived from an EMBL/GenBank/DDBJ whole genome shotgun (WGS) entry which is preliminary data.</text>
</comment>
<evidence type="ECO:0000313" key="1">
    <source>
        <dbReference type="EMBL" id="PWW03380.1"/>
    </source>
</evidence>
<reference evidence="1 2" key="1">
    <citation type="submission" date="2018-05" db="EMBL/GenBank/DDBJ databases">
        <title>Genomic Encyclopedia of Type Strains, Phase IV (KMG-IV): sequencing the most valuable type-strain genomes for metagenomic binning, comparative biology and taxonomic classification.</title>
        <authorList>
            <person name="Goeker M."/>
        </authorList>
    </citation>
    <scope>NUCLEOTIDE SEQUENCE [LARGE SCALE GENOMIC DNA]</scope>
    <source>
        <strain evidence="1 2">DSM 16791</strain>
    </source>
</reference>
<dbReference type="AlphaFoldDB" id="A0A317PVC8"/>